<comment type="caution">
    <text evidence="4">The sequence shown here is derived from an EMBL/GenBank/DDBJ whole genome shotgun (WGS) entry which is preliminary data.</text>
</comment>
<comment type="subcellular location">
    <subcellularLocation>
        <location evidence="2">Cell membrane</location>
        <topology evidence="2">Multi-pass membrane protein</topology>
    </subcellularLocation>
</comment>
<feature type="transmembrane region" description="Helical" evidence="3">
    <location>
        <begin position="63"/>
        <end position="82"/>
    </location>
</feature>
<keyword evidence="3" id="KW-0812">Transmembrane</keyword>
<sequence length="185" mass="19880">MTQEKTQSIRKTNTYAMAVTALMTAVTCILAPMSIPIGPVPISLTNFAIYLSLYLLDWKKGTLSYFVYLLIGFAGLPVFSGFTGGIGKLAGPTGGYIIGFIPMAIIAGIIIDNFSQRWIQLAGMIFGTLLCYILGTVWFCFQSGYTASAALAVCVIPFIPADLCKMVIAMIIGPSIRKRLGSVVQ</sequence>
<dbReference type="Pfam" id="PF02632">
    <property type="entry name" value="BioY"/>
    <property type="match status" value="1"/>
</dbReference>
<keyword evidence="2" id="KW-0813">Transport</keyword>
<protein>
    <recommendedName>
        <fullName evidence="2">Biotin transporter</fullName>
    </recommendedName>
</protein>
<feature type="transmembrane region" description="Helical" evidence="3">
    <location>
        <begin position="118"/>
        <end position="139"/>
    </location>
</feature>
<keyword evidence="2" id="KW-1003">Cell membrane</keyword>
<dbReference type="PIRSF" id="PIRSF016661">
    <property type="entry name" value="BioY"/>
    <property type="match status" value="1"/>
</dbReference>
<dbReference type="PANTHER" id="PTHR34295">
    <property type="entry name" value="BIOTIN TRANSPORTER BIOY"/>
    <property type="match status" value="1"/>
</dbReference>
<reference evidence="5" key="1">
    <citation type="submission" date="2018-09" db="EMBL/GenBank/DDBJ databases">
        <title>Draft Genome Sequence of Mediterraneibacter sp. KCTC 15684.</title>
        <authorList>
            <person name="Kim J.S."/>
            <person name="Han K.I."/>
            <person name="Suh M.K."/>
            <person name="Lee K.C."/>
            <person name="Eom M.K."/>
            <person name="Lee J.H."/>
            <person name="Park S.H."/>
            <person name="Kang S.W."/>
            <person name="Park J.E."/>
            <person name="Oh B.S."/>
            <person name="Yu S.Y."/>
            <person name="Choi S.H."/>
            <person name="Lee D.H."/>
            <person name="Yoon H."/>
            <person name="Kim B."/>
            <person name="Yang S.J."/>
            <person name="Lee J.S."/>
        </authorList>
    </citation>
    <scope>NUCLEOTIDE SEQUENCE [LARGE SCALE GENOMIC DNA]</scope>
    <source>
        <strain evidence="5">KCTC 15684</strain>
    </source>
</reference>
<feature type="transmembrane region" description="Helical" evidence="3">
    <location>
        <begin position="12"/>
        <end position="33"/>
    </location>
</feature>
<accession>A0A391P387</accession>
<feature type="transmembrane region" description="Helical" evidence="3">
    <location>
        <begin position="145"/>
        <end position="172"/>
    </location>
</feature>
<dbReference type="EMBL" id="BHGK01000001">
    <property type="protein sequence ID" value="GCA68241.1"/>
    <property type="molecule type" value="Genomic_DNA"/>
</dbReference>
<feature type="transmembrane region" description="Helical" evidence="3">
    <location>
        <begin position="39"/>
        <end position="56"/>
    </location>
</feature>
<gene>
    <name evidence="4" type="ORF">KGMB01110_26770</name>
</gene>
<comment type="similarity">
    <text evidence="1 2">Belongs to the BioY family.</text>
</comment>
<dbReference type="RefSeq" id="WP_119298896.1">
    <property type="nucleotide sequence ID" value="NZ_BHGK01000001.1"/>
</dbReference>
<dbReference type="AlphaFoldDB" id="A0A391P387"/>
<evidence type="ECO:0000313" key="5">
    <source>
        <dbReference type="Proteomes" id="UP000265643"/>
    </source>
</evidence>
<dbReference type="PANTHER" id="PTHR34295:SF1">
    <property type="entry name" value="BIOTIN TRANSPORTER BIOY"/>
    <property type="match status" value="1"/>
</dbReference>
<evidence type="ECO:0000256" key="1">
    <source>
        <dbReference type="ARBA" id="ARBA00010692"/>
    </source>
</evidence>
<dbReference type="GO" id="GO:0015225">
    <property type="term" value="F:biotin transmembrane transporter activity"/>
    <property type="evidence" value="ECO:0007669"/>
    <property type="project" value="UniProtKB-UniRule"/>
</dbReference>
<dbReference type="Proteomes" id="UP000265643">
    <property type="component" value="Unassembled WGS sequence"/>
</dbReference>
<keyword evidence="2 3" id="KW-0472">Membrane</keyword>
<feature type="transmembrane region" description="Helical" evidence="3">
    <location>
        <begin position="94"/>
        <end position="111"/>
    </location>
</feature>
<evidence type="ECO:0000313" key="4">
    <source>
        <dbReference type="EMBL" id="GCA68241.1"/>
    </source>
</evidence>
<name>A0A391P387_9FIRM</name>
<evidence type="ECO:0000256" key="2">
    <source>
        <dbReference type="PIRNR" id="PIRNR016661"/>
    </source>
</evidence>
<organism evidence="4 5">
    <name type="scientific">Mediterraneibacter butyricigenes</name>
    <dbReference type="NCBI Taxonomy" id="2316025"/>
    <lineage>
        <taxon>Bacteria</taxon>
        <taxon>Bacillati</taxon>
        <taxon>Bacillota</taxon>
        <taxon>Clostridia</taxon>
        <taxon>Lachnospirales</taxon>
        <taxon>Lachnospiraceae</taxon>
        <taxon>Mediterraneibacter</taxon>
    </lineage>
</organism>
<dbReference type="GO" id="GO:0005886">
    <property type="term" value="C:plasma membrane"/>
    <property type="evidence" value="ECO:0007669"/>
    <property type="project" value="UniProtKB-SubCell"/>
</dbReference>
<proteinExistence type="inferred from homology"/>
<dbReference type="Gene3D" id="1.10.1760.20">
    <property type="match status" value="1"/>
</dbReference>
<keyword evidence="5" id="KW-1185">Reference proteome</keyword>
<evidence type="ECO:0000256" key="3">
    <source>
        <dbReference type="SAM" id="Phobius"/>
    </source>
</evidence>
<keyword evidence="3" id="KW-1133">Transmembrane helix</keyword>
<dbReference type="InterPro" id="IPR003784">
    <property type="entry name" value="BioY"/>
</dbReference>